<name>A0AC35U8Z8_9BILA</name>
<dbReference type="WBParaSite" id="RSKR_0000888350.1">
    <property type="protein sequence ID" value="RSKR_0000888350.1"/>
    <property type="gene ID" value="RSKR_0000888350"/>
</dbReference>
<reference evidence="2" key="1">
    <citation type="submission" date="2016-11" db="UniProtKB">
        <authorList>
            <consortium name="WormBaseParasite"/>
        </authorList>
    </citation>
    <scope>IDENTIFICATION</scope>
    <source>
        <strain evidence="2">KR3021</strain>
    </source>
</reference>
<evidence type="ECO:0000313" key="1">
    <source>
        <dbReference type="Proteomes" id="UP000095286"/>
    </source>
</evidence>
<proteinExistence type="predicted"/>
<protein>
    <submittedName>
        <fullName evidence="2">Uncharacterized protein</fullName>
    </submittedName>
</protein>
<evidence type="ECO:0000313" key="2">
    <source>
        <dbReference type="WBParaSite" id="RSKR_0000888350.1"/>
    </source>
</evidence>
<organism evidence="1 2">
    <name type="scientific">Rhabditophanes sp. KR3021</name>
    <dbReference type="NCBI Taxonomy" id="114890"/>
    <lineage>
        <taxon>Eukaryota</taxon>
        <taxon>Metazoa</taxon>
        <taxon>Ecdysozoa</taxon>
        <taxon>Nematoda</taxon>
        <taxon>Chromadorea</taxon>
        <taxon>Rhabditida</taxon>
        <taxon>Tylenchina</taxon>
        <taxon>Panagrolaimomorpha</taxon>
        <taxon>Strongyloidoidea</taxon>
        <taxon>Alloionematidae</taxon>
        <taxon>Rhabditophanes</taxon>
    </lineage>
</organism>
<sequence length="178" mass="19986">MFKTRQSIRLRYKDISRVIYFNDQGTPEQQASSDYLGNDSIVDNSSINSGSITSLDSITTQLTHQRFGNVPLTIVKTTKLEPKRPSLLRRLSNAFSKSSTSLNRSSSMETSLNHNQSSRSAPNEHDRISVIQESTEQRHSDTADYSIPWEAKPKVVSPVPRSNSNSSEDDEVILVTRL</sequence>
<accession>A0AC35U8Z8</accession>
<dbReference type="Proteomes" id="UP000095286">
    <property type="component" value="Unplaced"/>
</dbReference>